<evidence type="ECO:0000313" key="1">
    <source>
        <dbReference type="EMBL" id="RLK47070.1"/>
    </source>
</evidence>
<keyword evidence="2" id="KW-1185">Reference proteome</keyword>
<accession>A0A498C1M9</accession>
<evidence type="ECO:0008006" key="3">
    <source>
        <dbReference type="Google" id="ProtNLM"/>
    </source>
</evidence>
<reference evidence="1 2" key="1">
    <citation type="submission" date="2018-10" db="EMBL/GenBank/DDBJ databases">
        <title>Genomic Encyclopedia of Type Strains, Phase IV (KMG-IV): sequencing the most valuable type-strain genomes for metagenomic binning, comparative biology and taxonomic classification.</title>
        <authorList>
            <person name="Goeker M."/>
        </authorList>
    </citation>
    <scope>NUCLEOTIDE SEQUENCE [LARGE SCALE GENOMIC DNA]</scope>
    <source>
        <strain evidence="1 2">DSM 12769</strain>
    </source>
</reference>
<dbReference type="AlphaFoldDB" id="A0A498C1M9"/>
<evidence type="ECO:0000313" key="2">
    <source>
        <dbReference type="Proteomes" id="UP000275461"/>
    </source>
</evidence>
<proteinExistence type="predicted"/>
<dbReference type="SUPFAM" id="SSF56925">
    <property type="entry name" value="OMPA-like"/>
    <property type="match status" value="1"/>
</dbReference>
<organism evidence="1 2">
    <name type="scientific">Alkalispirillum mobile</name>
    <dbReference type="NCBI Taxonomy" id="85925"/>
    <lineage>
        <taxon>Bacteria</taxon>
        <taxon>Pseudomonadati</taxon>
        <taxon>Pseudomonadota</taxon>
        <taxon>Gammaproteobacteria</taxon>
        <taxon>Chromatiales</taxon>
        <taxon>Ectothiorhodospiraceae</taxon>
        <taxon>Alkalispirillum</taxon>
    </lineage>
</organism>
<name>A0A498C1M9_9GAMM</name>
<protein>
    <recommendedName>
        <fullName evidence="3">Opacity protein-like surface antigen</fullName>
    </recommendedName>
</protein>
<sequence>MLNLRNALSVTVVSVAMAGGVAQADMVRDLSPGIAVMGGVIDPELSGASSDWGYGVEASADCLLLQPAQGVLRHQLSITRYDDRPLRMTSTELNTHWMFEVAPRLEIGAGPGISYMRARLGGETNGLWGAQVGGSMNYTLDNNVFMGVEARYQFTESERFHGVSEDMDNYRVMGKVGIRM</sequence>
<dbReference type="InterPro" id="IPR011250">
    <property type="entry name" value="OMP/PagP_B-barrel"/>
</dbReference>
<gene>
    <name evidence="1" type="ORF">DFR31_2385</name>
</gene>
<comment type="caution">
    <text evidence="1">The sequence shown here is derived from an EMBL/GenBank/DDBJ whole genome shotgun (WGS) entry which is preliminary data.</text>
</comment>
<dbReference type="Proteomes" id="UP000275461">
    <property type="component" value="Unassembled WGS sequence"/>
</dbReference>
<dbReference type="EMBL" id="RCDA01000004">
    <property type="protein sequence ID" value="RLK47070.1"/>
    <property type="molecule type" value="Genomic_DNA"/>
</dbReference>